<keyword evidence="4 6" id="KW-0472">Membrane</keyword>
<keyword evidence="2 6" id="KW-0812">Transmembrane</keyword>
<evidence type="ECO:0000313" key="8">
    <source>
        <dbReference type="EMBL" id="KAG4426148.1"/>
    </source>
</evidence>
<dbReference type="Proteomes" id="UP000664132">
    <property type="component" value="Unassembled WGS sequence"/>
</dbReference>
<feature type="region of interest" description="Disordered" evidence="5">
    <location>
        <begin position="172"/>
        <end position="226"/>
    </location>
</feature>
<feature type="compositionally biased region" description="Polar residues" evidence="5">
    <location>
        <begin position="353"/>
        <end position="367"/>
    </location>
</feature>
<evidence type="ECO:0000313" key="9">
    <source>
        <dbReference type="Proteomes" id="UP000664132"/>
    </source>
</evidence>
<protein>
    <submittedName>
        <fullName evidence="8">Uncharacterized protein</fullName>
    </submittedName>
</protein>
<organism evidence="8 9">
    <name type="scientific">Cadophora malorum</name>
    <dbReference type="NCBI Taxonomy" id="108018"/>
    <lineage>
        <taxon>Eukaryota</taxon>
        <taxon>Fungi</taxon>
        <taxon>Dikarya</taxon>
        <taxon>Ascomycota</taxon>
        <taxon>Pezizomycotina</taxon>
        <taxon>Leotiomycetes</taxon>
        <taxon>Helotiales</taxon>
        <taxon>Ploettnerulaceae</taxon>
        <taxon>Cadophora</taxon>
    </lineage>
</organism>
<feature type="transmembrane region" description="Helical" evidence="6">
    <location>
        <begin position="229"/>
        <end position="254"/>
    </location>
</feature>
<keyword evidence="7" id="KW-0732">Signal</keyword>
<feature type="chain" id="PRO_5034740336" evidence="7">
    <location>
        <begin position="20"/>
        <end position="509"/>
    </location>
</feature>
<dbReference type="EMBL" id="JAFJYH010000004">
    <property type="protein sequence ID" value="KAG4426148.1"/>
    <property type="molecule type" value="Genomic_DNA"/>
</dbReference>
<dbReference type="PANTHER" id="PTHR15549">
    <property type="entry name" value="PAIRED IMMUNOGLOBULIN-LIKE TYPE 2 RECEPTOR"/>
    <property type="match status" value="1"/>
</dbReference>
<reference evidence="8" key="1">
    <citation type="submission" date="2021-02" db="EMBL/GenBank/DDBJ databases">
        <title>Genome sequence Cadophora malorum strain M34.</title>
        <authorList>
            <person name="Stefanovic E."/>
            <person name="Vu D."/>
            <person name="Scully C."/>
            <person name="Dijksterhuis J."/>
            <person name="Roader J."/>
            <person name="Houbraken J."/>
        </authorList>
    </citation>
    <scope>NUCLEOTIDE SEQUENCE</scope>
    <source>
        <strain evidence="8">M34</strain>
    </source>
</reference>
<sequence length="509" mass="53456">MASLLRYTAVAALASSVSGFAIGAFPTQTIAGGYGQAFIQPTAAPSVELVKQKLKGRALTNVCTEWTIPGGFGQPQCDNSQTCLFQTVNGRLYEGCGQTSIAYDWITQCWNYPQSGVPPKSEIFCPVEEPYCGYFAFDFGSGYTAYNFGCSTASYGLIVSRLETDGFNTSDTTTTDNFFATPDPTATETSTPSQPTIFVVPGSGSDSTSTPSSTPRPTATPNKHGKTPIGAIVGGAVGGVAVLALLAFLLWFCLRKRKQQRAESAAAQARIQNEQASALTAYGMNNNNVAEIGGTMKPAAAYGAPSQQHQQQQQHPAMGVHPEKQTAGVGMQEVYRPALVGGGGHLSSSSYGENTNTNSSVNGYPTSQSPPPVYTNPSATLIPSPPSQYSELAQDQGQRRESNLSSQGAVSPMGSGFSPPPGQTQSPMRMQSPPPPAVGTVNELGTHSEVNELGGENRGSWNTPPGVQEMGGHSSSGGIVRRPVGGGSQRSQVDMNGMPISEEFRHELQ</sequence>
<evidence type="ECO:0000256" key="6">
    <source>
        <dbReference type="SAM" id="Phobius"/>
    </source>
</evidence>
<feature type="region of interest" description="Disordered" evidence="5">
    <location>
        <begin position="345"/>
        <end position="509"/>
    </location>
</feature>
<feature type="signal peptide" evidence="7">
    <location>
        <begin position="1"/>
        <end position="19"/>
    </location>
</feature>
<comment type="caution">
    <text evidence="8">The sequence shown here is derived from an EMBL/GenBank/DDBJ whole genome shotgun (WGS) entry which is preliminary data.</text>
</comment>
<feature type="compositionally biased region" description="Polar residues" evidence="5">
    <location>
        <begin position="186"/>
        <end position="196"/>
    </location>
</feature>
<evidence type="ECO:0000256" key="3">
    <source>
        <dbReference type="ARBA" id="ARBA00022989"/>
    </source>
</evidence>
<feature type="compositionally biased region" description="Low complexity" evidence="5">
    <location>
        <begin position="172"/>
        <end position="185"/>
    </location>
</feature>
<comment type="subcellular location">
    <subcellularLocation>
        <location evidence="1">Membrane</location>
        <topology evidence="1">Single-pass membrane protein</topology>
    </subcellularLocation>
</comment>
<dbReference type="OrthoDB" id="3541192at2759"/>
<evidence type="ECO:0000256" key="1">
    <source>
        <dbReference type="ARBA" id="ARBA00004167"/>
    </source>
</evidence>
<gene>
    <name evidence="8" type="ORF">IFR04_000614</name>
</gene>
<dbReference type="GO" id="GO:0071944">
    <property type="term" value="C:cell periphery"/>
    <property type="evidence" value="ECO:0007669"/>
    <property type="project" value="UniProtKB-ARBA"/>
</dbReference>
<evidence type="ECO:0000256" key="5">
    <source>
        <dbReference type="SAM" id="MobiDB-lite"/>
    </source>
</evidence>
<keyword evidence="9" id="KW-1185">Reference proteome</keyword>
<evidence type="ECO:0000256" key="7">
    <source>
        <dbReference type="SAM" id="SignalP"/>
    </source>
</evidence>
<keyword evidence="3 6" id="KW-1133">Transmembrane helix</keyword>
<feature type="region of interest" description="Disordered" evidence="5">
    <location>
        <begin position="300"/>
        <end position="324"/>
    </location>
</feature>
<feature type="compositionally biased region" description="Low complexity" evidence="5">
    <location>
        <begin position="201"/>
        <end position="221"/>
    </location>
</feature>
<evidence type="ECO:0000256" key="2">
    <source>
        <dbReference type="ARBA" id="ARBA00022692"/>
    </source>
</evidence>
<proteinExistence type="predicted"/>
<dbReference type="AlphaFoldDB" id="A0A8H7WJG2"/>
<accession>A0A8H7WJG2</accession>
<feature type="compositionally biased region" description="Polar residues" evidence="5">
    <location>
        <begin position="375"/>
        <end position="396"/>
    </location>
</feature>
<evidence type="ECO:0000256" key="4">
    <source>
        <dbReference type="ARBA" id="ARBA00023136"/>
    </source>
</evidence>
<name>A0A8H7WJG2_9HELO</name>
<dbReference type="GO" id="GO:0016020">
    <property type="term" value="C:membrane"/>
    <property type="evidence" value="ECO:0007669"/>
    <property type="project" value="UniProtKB-SubCell"/>
</dbReference>
<dbReference type="InterPro" id="IPR051694">
    <property type="entry name" value="Immunoregulatory_rcpt-like"/>
</dbReference>
<dbReference type="PANTHER" id="PTHR15549:SF26">
    <property type="entry name" value="AXIAL BUDDING PATTERN PROTEIN 2-RELATED"/>
    <property type="match status" value="1"/>
</dbReference>